<gene>
    <name evidence="2" type="ORF">CLIT_2c01500</name>
</gene>
<organism evidence="2 3">
    <name type="scientific">Peptoclostridium litorale DSM 5388</name>
    <dbReference type="NCBI Taxonomy" id="1121324"/>
    <lineage>
        <taxon>Bacteria</taxon>
        <taxon>Bacillati</taxon>
        <taxon>Bacillota</taxon>
        <taxon>Clostridia</taxon>
        <taxon>Peptostreptococcales</taxon>
        <taxon>Peptoclostridiaceae</taxon>
        <taxon>Peptoclostridium</taxon>
    </lineage>
</organism>
<reference evidence="2 3" key="1">
    <citation type="submission" date="2014-03" db="EMBL/GenBank/DDBJ databases">
        <title>Genome sequence of Clostridium litorale W6, DSM 5388.</title>
        <authorList>
            <person name="Poehlein A."/>
            <person name="Jagirdar A."/>
            <person name="Khonsari B."/>
            <person name="Chibani C.M."/>
            <person name="Gutierrez Gutierrez D.A."/>
            <person name="Davydova E."/>
            <person name="Alghaithi H.S."/>
            <person name="Nair K.P."/>
            <person name="Dhamotharan K."/>
            <person name="Chandran L."/>
            <person name="G W."/>
            <person name="Daniel R."/>
        </authorList>
    </citation>
    <scope>NUCLEOTIDE SEQUENCE [LARGE SCALE GENOMIC DNA]</scope>
    <source>
        <strain evidence="2 3">W6</strain>
    </source>
</reference>
<dbReference type="AlphaFoldDB" id="A0A069RHP2"/>
<accession>A0A069RHP2</accession>
<protein>
    <submittedName>
        <fullName evidence="2">Uncharacterized protein</fullName>
    </submittedName>
</protein>
<comment type="caution">
    <text evidence="2">The sequence shown here is derived from an EMBL/GenBank/DDBJ whole genome shotgun (WGS) entry which is preliminary data.</text>
</comment>
<keyword evidence="1" id="KW-0175">Coiled coil</keyword>
<dbReference type="Gene3D" id="1.10.1660.10">
    <property type="match status" value="1"/>
</dbReference>
<dbReference type="Proteomes" id="UP000027946">
    <property type="component" value="Unassembled WGS sequence"/>
</dbReference>
<sequence length="124" mass="14754">MSIDEIKRYFDNRNLNQSVEILREKHGELREKIRQLQQLEESIGEKIEHLEHISKVSDSKEIDIREISEREIITFNRCAENEIDIYKKGYRICGVILQIVQIDISVTDKNEEAMFETQIPIKKH</sequence>
<dbReference type="EMBL" id="JJMM01000002">
    <property type="protein sequence ID" value="KDR96544.1"/>
    <property type="molecule type" value="Genomic_DNA"/>
</dbReference>
<evidence type="ECO:0000256" key="1">
    <source>
        <dbReference type="SAM" id="Coils"/>
    </source>
</evidence>
<name>A0A069RHP2_PEPLI</name>
<dbReference type="InterPro" id="IPR009061">
    <property type="entry name" value="DNA-bd_dom_put_sf"/>
</dbReference>
<evidence type="ECO:0000313" key="3">
    <source>
        <dbReference type="Proteomes" id="UP000027946"/>
    </source>
</evidence>
<dbReference type="SUPFAM" id="SSF46955">
    <property type="entry name" value="Putative DNA-binding domain"/>
    <property type="match status" value="1"/>
</dbReference>
<feature type="coiled-coil region" evidence="1">
    <location>
        <begin position="12"/>
        <end position="49"/>
    </location>
</feature>
<proteinExistence type="predicted"/>
<keyword evidence="3" id="KW-1185">Reference proteome</keyword>
<evidence type="ECO:0000313" key="2">
    <source>
        <dbReference type="EMBL" id="KDR96544.1"/>
    </source>
</evidence>